<evidence type="ECO:0000313" key="1">
    <source>
        <dbReference type="EMBL" id="KAK5948938.1"/>
    </source>
</evidence>
<evidence type="ECO:0000313" key="2">
    <source>
        <dbReference type="Proteomes" id="UP001316803"/>
    </source>
</evidence>
<proteinExistence type="predicted"/>
<gene>
    <name evidence="1" type="ORF">OHC33_010024</name>
</gene>
<reference evidence="1 2" key="1">
    <citation type="submission" date="2022-12" db="EMBL/GenBank/DDBJ databases">
        <title>Genomic features and morphological characterization of a novel Knufia sp. strain isolated from spacecraft assembly facility.</title>
        <authorList>
            <person name="Teixeira M."/>
            <person name="Chander A.M."/>
            <person name="Stajich J.E."/>
            <person name="Venkateswaran K."/>
        </authorList>
    </citation>
    <scope>NUCLEOTIDE SEQUENCE [LARGE SCALE GENOMIC DNA]</scope>
    <source>
        <strain evidence="1 2">FJI-L2-BK-P2</strain>
    </source>
</reference>
<sequence length="225" mass="26348">MGSTVDTLVLTAAQELLSARLMRECTENYMDEETETAWKHLHQAFARLLTESPGTDERNYIWIQTLLFVQRSPVVCSDVVPRLIRRHEEEFDELQNEQEAATAQRIDEMLVEMNVNSPRDILQEIRTSSHRILRRFQGQVVSHRIFRVLLELVHKWLSAEAEAEKRRTRRALIRLKECSDEYVKSQPEFSIARDLGWWDLAGLPPADDDDDLLQERIVERPLVIL</sequence>
<keyword evidence="2" id="KW-1185">Reference proteome</keyword>
<comment type="caution">
    <text evidence="1">The sequence shown here is derived from an EMBL/GenBank/DDBJ whole genome shotgun (WGS) entry which is preliminary data.</text>
</comment>
<dbReference type="Proteomes" id="UP001316803">
    <property type="component" value="Unassembled WGS sequence"/>
</dbReference>
<protein>
    <submittedName>
        <fullName evidence="1">Uncharacterized protein</fullName>
    </submittedName>
</protein>
<dbReference type="AlphaFoldDB" id="A0AAN8EDL0"/>
<accession>A0AAN8EDL0</accession>
<organism evidence="1 2">
    <name type="scientific">Knufia fluminis</name>
    <dbReference type="NCBI Taxonomy" id="191047"/>
    <lineage>
        <taxon>Eukaryota</taxon>
        <taxon>Fungi</taxon>
        <taxon>Dikarya</taxon>
        <taxon>Ascomycota</taxon>
        <taxon>Pezizomycotina</taxon>
        <taxon>Eurotiomycetes</taxon>
        <taxon>Chaetothyriomycetidae</taxon>
        <taxon>Chaetothyriales</taxon>
        <taxon>Trichomeriaceae</taxon>
        <taxon>Knufia</taxon>
    </lineage>
</organism>
<dbReference type="EMBL" id="JAKLMC020000041">
    <property type="protein sequence ID" value="KAK5948938.1"/>
    <property type="molecule type" value="Genomic_DNA"/>
</dbReference>
<name>A0AAN8EDL0_9EURO</name>